<dbReference type="PANTHER" id="PTHR30502">
    <property type="entry name" value="2-KETO-3-DEOXY-L-RHAMNONATE ALDOLASE"/>
    <property type="match status" value="1"/>
</dbReference>
<dbReference type="InterPro" id="IPR005000">
    <property type="entry name" value="Aldolase/citrate-lyase_domain"/>
</dbReference>
<comment type="caution">
    <text evidence="6">The sequence shown here is derived from an EMBL/GenBank/DDBJ whole genome shotgun (WGS) entry which is preliminary data.</text>
</comment>
<keyword evidence="4" id="KW-1133">Transmembrane helix</keyword>
<evidence type="ECO:0000256" key="4">
    <source>
        <dbReference type="SAM" id="Phobius"/>
    </source>
</evidence>
<dbReference type="InterPro" id="IPR040442">
    <property type="entry name" value="Pyrv_kinase-like_dom_sf"/>
</dbReference>
<dbReference type="GO" id="GO:0046872">
    <property type="term" value="F:metal ion binding"/>
    <property type="evidence" value="ECO:0007669"/>
    <property type="project" value="UniProtKB-KW"/>
</dbReference>
<dbReference type="InterPro" id="IPR015813">
    <property type="entry name" value="Pyrv/PenolPyrv_kinase-like_dom"/>
</dbReference>
<dbReference type="AlphaFoldDB" id="A0A8J2N301"/>
<dbReference type="GO" id="GO:0005737">
    <property type="term" value="C:cytoplasm"/>
    <property type="evidence" value="ECO:0007669"/>
    <property type="project" value="TreeGrafter"/>
</dbReference>
<dbReference type="PANTHER" id="PTHR30502:SF8">
    <property type="entry name" value="SYNTHASE, PUTATIVE-RELATED"/>
    <property type="match status" value="1"/>
</dbReference>
<keyword evidence="1" id="KW-0479">Metal-binding</keyword>
<feature type="transmembrane region" description="Helical" evidence="4">
    <location>
        <begin position="321"/>
        <end position="343"/>
    </location>
</feature>
<accession>A0A8J2N301</accession>
<dbReference type="Proteomes" id="UP000676310">
    <property type="component" value="Unassembled WGS sequence"/>
</dbReference>
<evidence type="ECO:0000313" key="7">
    <source>
        <dbReference type="Proteomes" id="UP000676310"/>
    </source>
</evidence>
<name>A0A8J2N301_9PLEO</name>
<protein>
    <recommendedName>
        <fullName evidence="5">HpcH/HpaI aldolase/citrate lyase domain-containing protein</fullName>
    </recommendedName>
</protein>
<keyword evidence="4" id="KW-0472">Membrane</keyword>
<keyword evidence="7" id="KW-1185">Reference proteome</keyword>
<dbReference type="RefSeq" id="XP_043165628.1">
    <property type="nucleotide sequence ID" value="XM_043309693.1"/>
</dbReference>
<organism evidence="6 7">
    <name type="scientific">Alternaria atra</name>
    <dbReference type="NCBI Taxonomy" id="119953"/>
    <lineage>
        <taxon>Eukaryota</taxon>
        <taxon>Fungi</taxon>
        <taxon>Dikarya</taxon>
        <taxon>Ascomycota</taxon>
        <taxon>Pezizomycotina</taxon>
        <taxon>Dothideomycetes</taxon>
        <taxon>Pleosporomycetidae</taxon>
        <taxon>Pleosporales</taxon>
        <taxon>Pleosporineae</taxon>
        <taxon>Pleosporaceae</taxon>
        <taxon>Alternaria</taxon>
        <taxon>Alternaria sect. Ulocladioides</taxon>
    </lineage>
</organism>
<feature type="compositionally biased region" description="Polar residues" evidence="3">
    <location>
        <begin position="353"/>
        <end position="379"/>
    </location>
</feature>
<evidence type="ECO:0000256" key="1">
    <source>
        <dbReference type="ARBA" id="ARBA00022723"/>
    </source>
</evidence>
<feature type="region of interest" description="Disordered" evidence="3">
    <location>
        <begin position="352"/>
        <end position="379"/>
    </location>
</feature>
<keyword evidence="2" id="KW-0456">Lyase</keyword>
<sequence length="456" mass="50113">MADFKPYSEQPELHTKAPYRAAMLTQPANLRQALKDAQADASKSLMGIAQGIPSTFMTKLIASSKPDFIWMDVEHGMYNRLTLHDCIHAAQHHSEGKSMVICRVPKHDELSLTTALDAGCAGIVIPHVESAQEVKDFMKEMYFGGGKGHRSFSPWTFTPGMTTSLYPNDPYNVQTANNHVCLIPQIESIKGVENAEEIAAVEGISGLMFGPGDYMIEAGMDIDGFLKGNPDPRFFEAMGKFSAAAAKHDLPVFGGVLGLDQVPMAIQTGMRAIAVQFDVWGTTRLFANSLAEGWKHAKSFEGNPKPNNSVDKAVDAQQRTIGIGVGVGVGLFLLFAGLAIWAFRRHSKKRTRQINQQAQTQADVLQPKMQQKNPPQSWMRQGEEVDGLAYMTEVEAQNKPYQSQEMNAHPYGSQFQDGPIVEAQGTHDAQEMPLSYRQCPPQEMSGNAQDGGVDRR</sequence>
<keyword evidence="4" id="KW-0812">Transmembrane</keyword>
<gene>
    <name evidence="6" type="ORF">ALTATR162_LOCUS2091</name>
</gene>
<dbReference type="GeneID" id="67013498"/>
<dbReference type="GO" id="GO:0016832">
    <property type="term" value="F:aldehyde-lyase activity"/>
    <property type="evidence" value="ECO:0007669"/>
    <property type="project" value="TreeGrafter"/>
</dbReference>
<evidence type="ECO:0000259" key="5">
    <source>
        <dbReference type="Pfam" id="PF03328"/>
    </source>
</evidence>
<feature type="domain" description="HpcH/HpaI aldolase/citrate lyase" evidence="5">
    <location>
        <begin position="57"/>
        <end position="278"/>
    </location>
</feature>
<evidence type="ECO:0000313" key="6">
    <source>
        <dbReference type="EMBL" id="CAG5147759.1"/>
    </source>
</evidence>
<dbReference type="SUPFAM" id="SSF51621">
    <property type="entry name" value="Phosphoenolpyruvate/pyruvate domain"/>
    <property type="match status" value="1"/>
</dbReference>
<feature type="region of interest" description="Disordered" evidence="3">
    <location>
        <begin position="405"/>
        <end position="456"/>
    </location>
</feature>
<dbReference type="EMBL" id="CAJRGZ010000015">
    <property type="protein sequence ID" value="CAG5147759.1"/>
    <property type="molecule type" value="Genomic_DNA"/>
</dbReference>
<evidence type="ECO:0000256" key="3">
    <source>
        <dbReference type="SAM" id="MobiDB-lite"/>
    </source>
</evidence>
<evidence type="ECO:0000256" key="2">
    <source>
        <dbReference type="ARBA" id="ARBA00023239"/>
    </source>
</evidence>
<proteinExistence type="predicted"/>
<dbReference type="InterPro" id="IPR050251">
    <property type="entry name" value="HpcH-HpaI_aldolase"/>
</dbReference>
<reference evidence="6" key="1">
    <citation type="submission" date="2021-05" db="EMBL/GenBank/DDBJ databases">
        <authorList>
            <person name="Stam R."/>
        </authorList>
    </citation>
    <scope>NUCLEOTIDE SEQUENCE</scope>
    <source>
        <strain evidence="6">CS162</strain>
    </source>
</reference>
<dbReference type="OrthoDB" id="2326446at2759"/>
<dbReference type="Pfam" id="PF03328">
    <property type="entry name" value="HpcH_HpaI"/>
    <property type="match status" value="1"/>
</dbReference>
<dbReference type="Gene3D" id="3.20.20.60">
    <property type="entry name" value="Phosphoenolpyruvate-binding domains"/>
    <property type="match status" value="1"/>
</dbReference>